<keyword evidence="1" id="KW-0732">Signal</keyword>
<evidence type="ECO:0000313" key="2">
    <source>
        <dbReference type="EMBL" id="SFZ96772.1"/>
    </source>
</evidence>
<evidence type="ECO:0008006" key="4">
    <source>
        <dbReference type="Google" id="ProtNLM"/>
    </source>
</evidence>
<evidence type="ECO:0000313" key="3">
    <source>
        <dbReference type="Proteomes" id="UP000182034"/>
    </source>
</evidence>
<feature type="signal peptide" evidence="1">
    <location>
        <begin position="1"/>
        <end position="20"/>
    </location>
</feature>
<evidence type="ECO:0000256" key="1">
    <source>
        <dbReference type="SAM" id="SignalP"/>
    </source>
</evidence>
<proteinExistence type="predicted"/>
<dbReference type="Proteomes" id="UP000182034">
    <property type="component" value="Unassembled WGS sequence"/>
</dbReference>
<reference evidence="3" key="1">
    <citation type="submission" date="2016-10" db="EMBL/GenBank/DDBJ databases">
        <authorList>
            <person name="Varghese N."/>
            <person name="Submissions S."/>
        </authorList>
    </citation>
    <scope>NUCLEOTIDE SEQUENCE [LARGE SCALE GENOMIC DNA]</scope>
    <source>
        <strain evidence="3">SUR2</strain>
    </source>
</reference>
<name>A0A1K2IWG4_9FLAO</name>
<keyword evidence="3" id="KW-1185">Reference proteome</keyword>
<dbReference type="OrthoDB" id="1235841at2"/>
<gene>
    <name evidence="2" type="ORF">SAMN05216324_1263</name>
</gene>
<dbReference type="AlphaFoldDB" id="A0A1K2IWG4"/>
<sequence>MYPKLYLSAAALLAATFFNAQVMISKTTGSAHQNALLDVKDANKGVIFSRAENITTFPLFNNTQEDYFNDEAPLEGAILYNKEDKQYYKYDGTTWIPALQLGGWYNPFLTRRKADNSKTWNCVGVQVPNPFPPFTPITVSTCSILALFGSNSKQTISLSPITNRSQLLVNNLNTTTPTSGADNVIQIPQAGLYHISGVTGFGGFSLGSLGKDATFWVSIDVSYDGGTTWSTLAFEETKLYGGIFIDLGQGGNKSASVSASVTLPANSRIRLQAAVNTNSVISTFSNSLDHRETFVNIQKLR</sequence>
<protein>
    <recommendedName>
        <fullName evidence="4">BNR repeat-like domain-containing protein</fullName>
    </recommendedName>
</protein>
<feature type="chain" id="PRO_5012182404" description="BNR repeat-like domain-containing protein" evidence="1">
    <location>
        <begin position="21"/>
        <end position="301"/>
    </location>
</feature>
<dbReference type="STRING" id="1612149.SAMN05216324_1263"/>
<accession>A0A1K2IWG4</accession>
<dbReference type="EMBL" id="FPKW01000026">
    <property type="protein sequence ID" value="SFZ96772.1"/>
    <property type="molecule type" value="Genomic_DNA"/>
</dbReference>
<dbReference type="RefSeq" id="WP_072412654.1">
    <property type="nucleotide sequence ID" value="NZ_FPKW01000026.1"/>
</dbReference>
<organism evidence="2 3">
    <name type="scientific">Chryseobacterium limigenitum</name>
    <dbReference type="NCBI Taxonomy" id="1612149"/>
    <lineage>
        <taxon>Bacteria</taxon>
        <taxon>Pseudomonadati</taxon>
        <taxon>Bacteroidota</taxon>
        <taxon>Flavobacteriia</taxon>
        <taxon>Flavobacteriales</taxon>
        <taxon>Weeksellaceae</taxon>
        <taxon>Chryseobacterium group</taxon>
        <taxon>Chryseobacterium</taxon>
    </lineage>
</organism>